<dbReference type="Gene3D" id="3.50.50.60">
    <property type="entry name" value="FAD/NAD(P)-binding domain"/>
    <property type="match status" value="1"/>
</dbReference>
<keyword evidence="1" id="KW-0560">Oxidoreductase</keyword>
<dbReference type="AlphaFoldDB" id="A0A6N6W3F5"/>
<evidence type="ECO:0000313" key="4">
    <source>
        <dbReference type="Proteomes" id="UP000463700"/>
    </source>
</evidence>
<dbReference type="EMBL" id="VOSW01000117">
    <property type="protein sequence ID" value="KAE8754639.1"/>
    <property type="molecule type" value="Genomic_DNA"/>
</dbReference>
<dbReference type="Proteomes" id="UP000463700">
    <property type="component" value="Unassembled WGS sequence"/>
</dbReference>
<dbReference type="Gene3D" id="3.30.9.10">
    <property type="entry name" value="D-Amino Acid Oxidase, subunit A, domain 2"/>
    <property type="match status" value="1"/>
</dbReference>
<dbReference type="OrthoDB" id="9806257at2"/>
<dbReference type="InterPro" id="IPR036188">
    <property type="entry name" value="FAD/NAD-bd_sf"/>
</dbReference>
<sequence length="385" mass="42268">MNDVVIVGAGAVGSSIALFCKRLDPALDVTVIDRAPLGAFSSTATSGSGGARRLFRCPENIAMSSYSIEFVKQLDSQAADDLAKVDWRAQGYLFIVPPEGLNLLESNLEVQHRMGVNAELLTPEQIATRFPLLRVDDLGAGVHSPEDGWFDAQKYHSVIVQRAREAGVRFVKDEVTGFEENGLSVTAVRLASGNVMYSDHFVNAAGPWAQEVSRMVGMALPVNPMRRFEHVFTADVAQPDMPYVKDLKGLAIRSAGDGFSGGLVSTKVERGFSLAMDVEWFDRVVRPAVAWRFPGIGRLELAKSWSGLYEQCDFDGNAIIGRWTDRRENFIVAAGFSGHGLMHAPAAGLAVAELIVKGRFETLDLERFGYERVQRNEPYRERGII</sequence>
<evidence type="ECO:0000313" key="3">
    <source>
        <dbReference type="EMBL" id="KAE8754639.1"/>
    </source>
</evidence>
<accession>A0A6N6W3F5</accession>
<evidence type="ECO:0000259" key="2">
    <source>
        <dbReference type="Pfam" id="PF01266"/>
    </source>
</evidence>
<dbReference type="PANTHER" id="PTHR13847:SF287">
    <property type="entry name" value="FAD-DEPENDENT OXIDOREDUCTASE DOMAIN-CONTAINING PROTEIN 1"/>
    <property type="match status" value="1"/>
</dbReference>
<proteinExistence type="predicted"/>
<dbReference type="InterPro" id="IPR006076">
    <property type="entry name" value="FAD-dep_OxRdtase"/>
</dbReference>
<evidence type="ECO:0000256" key="1">
    <source>
        <dbReference type="ARBA" id="ARBA00023002"/>
    </source>
</evidence>
<protein>
    <submittedName>
        <fullName evidence="3">FAD-dependent oxidoreductase</fullName>
    </submittedName>
</protein>
<dbReference type="SUPFAM" id="SSF51905">
    <property type="entry name" value="FAD/NAD(P)-binding domain"/>
    <property type="match status" value="1"/>
</dbReference>
<dbReference type="PANTHER" id="PTHR13847">
    <property type="entry name" value="SARCOSINE DEHYDROGENASE-RELATED"/>
    <property type="match status" value="1"/>
</dbReference>
<name>A0A6N6W3F5_9BURK</name>
<dbReference type="GO" id="GO:0005737">
    <property type="term" value="C:cytoplasm"/>
    <property type="evidence" value="ECO:0007669"/>
    <property type="project" value="TreeGrafter"/>
</dbReference>
<comment type="caution">
    <text evidence="3">The sequence shown here is derived from an EMBL/GenBank/DDBJ whole genome shotgun (WGS) entry which is preliminary data.</text>
</comment>
<dbReference type="Pfam" id="PF01266">
    <property type="entry name" value="DAO"/>
    <property type="match status" value="1"/>
</dbReference>
<reference evidence="3 4" key="1">
    <citation type="journal article" date="2020" name="Int. J. Syst. Evol. Microbiol.">
        <title>Paraburkholderia madseniana sp. nov., a phenolic acid-degrading bacterium isolated from acidic forest soil.</title>
        <authorList>
            <person name="Wilhelm R.C."/>
            <person name="Murphy S.J.L."/>
            <person name="Feriancek N.M."/>
            <person name="Karasz D.C."/>
            <person name="DeRito C.M."/>
            <person name="Newman J.D."/>
            <person name="Buckley D.H."/>
        </authorList>
    </citation>
    <scope>NUCLEOTIDE SEQUENCE [LARGE SCALE GENOMIC DNA]</scope>
    <source>
        <strain evidence="3 4">RP11</strain>
    </source>
</reference>
<gene>
    <name evidence="3" type="ORF">FSO04_38650</name>
</gene>
<feature type="domain" description="FAD dependent oxidoreductase" evidence="2">
    <location>
        <begin position="3"/>
        <end position="354"/>
    </location>
</feature>
<dbReference type="GO" id="GO:0016491">
    <property type="term" value="F:oxidoreductase activity"/>
    <property type="evidence" value="ECO:0007669"/>
    <property type="project" value="UniProtKB-KW"/>
</dbReference>
<organism evidence="3 4">
    <name type="scientific">Paraburkholderia madseniana</name>
    <dbReference type="NCBI Taxonomy" id="2599607"/>
    <lineage>
        <taxon>Bacteria</taxon>
        <taxon>Pseudomonadati</taxon>
        <taxon>Pseudomonadota</taxon>
        <taxon>Betaproteobacteria</taxon>
        <taxon>Burkholderiales</taxon>
        <taxon>Burkholderiaceae</taxon>
        <taxon>Paraburkholderia</taxon>
    </lineage>
</organism>
<dbReference type="RefSeq" id="WP_154566713.1">
    <property type="nucleotide sequence ID" value="NZ_VOSW01000117.1"/>
</dbReference>